<dbReference type="OrthoDB" id="423313at2759"/>
<gene>
    <name evidence="1" type="ORF">IFM89_029655</name>
</gene>
<accession>A0A835IEX5</accession>
<dbReference type="EMBL" id="JADFTS010000003">
    <property type="protein sequence ID" value="KAF9616401.1"/>
    <property type="molecule type" value="Genomic_DNA"/>
</dbReference>
<comment type="caution">
    <text evidence="1">The sequence shown here is derived from an EMBL/GenBank/DDBJ whole genome shotgun (WGS) entry which is preliminary data.</text>
</comment>
<evidence type="ECO:0000313" key="2">
    <source>
        <dbReference type="Proteomes" id="UP000631114"/>
    </source>
</evidence>
<reference evidence="1 2" key="1">
    <citation type="submission" date="2020-10" db="EMBL/GenBank/DDBJ databases">
        <title>The Coptis chinensis genome and diversification of protoberbering-type alkaloids.</title>
        <authorList>
            <person name="Wang B."/>
            <person name="Shu S."/>
            <person name="Song C."/>
            <person name="Liu Y."/>
        </authorList>
    </citation>
    <scope>NUCLEOTIDE SEQUENCE [LARGE SCALE GENOMIC DNA]</scope>
    <source>
        <strain evidence="1">HL-2020</strain>
        <tissue evidence="1">Leaf</tissue>
    </source>
</reference>
<organism evidence="1 2">
    <name type="scientific">Coptis chinensis</name>
    <dbReference type="NCBI Taxonomy" id="261450"/>
    <lineage>
        <taxon>Eukaryota</taxon>
        <taxon>Viridiplantae</taxon>
        <taxon>Streptophyta</taxon>
        <taxon>Embryophyta</taxon>
        <taxon>Tracheophyta</taxon>
        <taxon>Spermatophyta</taxon>
        <taxon>Magnoliopsida</taxon>
        <taxon>Ranunculales</taxon>
        <taxon>Ranunculaceae</taxon>
        <taxon>Coptidoideae</taxon>
        <taxon>Coptis</taxon>
    </lineage>
</organism>
<evidence type="ECO:0000313" key="1">
    <source>
        <dbReference type="EMBL" id="KAF9616401.1"/>
    </source>
</evidence>
<proteinExistence type="predicted"/>
<keyword evidence="2" id="KW-1185">Reference proteome</keyword>
<dbReference type="Proteomes" id="UP000631114">
    <property type="component" value="Unassembled WGS sequence"/>
</dbReference>
<name>A0A835IEX5_9MAGN</name>
<protein>
    <submittedName>
        <fullName evidence="1">Uncharacterized protein</fullName>
    </submittedName>
</protein>
<dbReference type="AlphaFoldDB" id="A0A835IEX5"/>
<sequence length="147" mass="16620">MKRHYNGLTYRKELRVHWIRVVSVASSFYQGGYLGRVEEVKQLHEDGELAKLVQDFPVRGTGFVCAVVMQGLFHVRVVVEVEKCGGNVVSRLWWWWWFSGVMTSSVCWCDDGSVLCCSRYGDPDFLQVPGEGISASSSAPKINRSAR</sequence>